<evidence type="ECO:0000256" key="21">
    <source>
        <dbReference type="ARBA" id="ARBA00032906"/>
    </source>
</evidence>
<dbReference type="FunFam" id="3.20.20.80:FF:000233">
    <property type="entry name" value="Probable glucan endo-1,3-beta-glucosidase eglC"/>
    <property type="match status" value="1"/>
</dbReference>
<evidence type="ECO:0000256" key="15">
    <source>
        <dbReference type="ARBA" id="ARBA00023277"/>
    </source>
</evidence>
<keyword evidence="18" id="KW-0624">Polysaccharide degradation</keyword>
<dbReference type="GO" id="GO:0042973">
    <property type="term" value="F:glucan endo-1,3-beta-D-glucosidase activity"/>
    <property type="evidence" value="ECO:0007669"/>
    <property type="project" value="UniProtKB-EC"/>
</dbReference>
<evidence type="ECO:0000256" key="1">
    <source>
        <dbReference type="ARBA" id="ARBA00000382"/>
    </source>
</evidence>
<feature type="compositionally biased region" description="Low complexity" evidence="23">
    <location>
        <begin position="418"/>
        <end position="431"/>
    </location>
</feature>
<dbReference type="GO" id="GO:0000272">
    <property type="term" value="P:polysaccharide catabolic process"/>
    <property type="evidence" value="ECO:0007669"/>
    <property type="project" value="UniProtKB-KW"/>
</dbReference>
<comment type="similarity">
    <text evidence="4 22">Belongs to the glycosyl hydrolase 17 family.</text>
</comment>
<keyword evidence="10" id="KW-0336">GPI-anchor</keyword>
<evidence type="ECO:0000256" key="20">
    <source>
        <dbReference type="ARBA" id="ARBA00032134"/>
    </source>
</evidence>
<keyword evidence="14" id="KW-0325">Glycoprotein</keyword>
<evidence type="ECO:0000256" key="13">
    <source>
        <dbReference type="ARBA" id="ARBA00023136"/>
    </source>
</evidence>
<evidence type="ECO:0000256" key="2">
    <source>
        <dbReference type="ARBA" id="ARBA00004191"/>
    </source>
</evidence>
<dbReference type="InterPro" id="IPR000490">
    <property type="entry name" value="Glyco_hydro_17"/>
</dbReference>
<dbReference type="EC" id="3.2.1.39" evidence="5"/>
<dbReference type="EMBL" id="KZ613941">
    <property type="protein sequence ID" value="PMD44800.1"/>
    <property type="molecule type" value="Genomic_DNA"/>
</dbReference>
<keyword evidence="17" id="KW-0961">Cell wall biogenesis/degradation</keyword>
<evidence type="ECO:0000313" key="24">
    <source>
        <dbReference type="EMBL" id="PMD44800.1"/>
    </source>
</evidence>
<dbReference type="GO" id="GO:0005576">
    <property type="term" value="C:extracellular region"/>
    <property type="evidence" value="ECO:0007669"/>
    <property type="project" value="TreeGrafter"/>
</dbReference>
<evidence type="ECO:0000256" key="19">
    <source>
        <dbReference type="ARBA" id="ARBA00025152"/>
    </source>
</evidence>
<evidence type="ECO:0000256" key="17">
    <source>
        <dbReference type="ARBA" id="ARBA00023316"/>
    </source>
</evidence>
<keyword evidence="7" id="KW-1003">Cell membrane</keyword>
<dbReference type="PANTHER" id="PTHR16631">
    <property type="entry name" value="GLUCAN 1,3-BETA-GLUCOSIDASE"/>
    <property type="match status" value="1"/>
</dbReference>
<dbReference type="Proteomes" id="UP000235786">
    <property type="component" value="Unassembled WGS sequence"/>
</dbReference>
<keyword evidence="25" id="KW-1185">Reference proteome</keyword>
<evidence type="ECO:0000256" key="11">
    <source>
        <dbReference type="ARBA" id="ARBA00022729"/>
    </source>
</evidence>
<evidence type="ECO:0000256" key="9">
    <source>
        <dbReference type="ARBA" id="ARBA00022525"/>
    </source>
</evidence>
<evidence type="ECO:0000256" key="5">
    <source>
        <dbReference type="ARBA" id="ARBA00012780"/>
    </source>
</evidence>
<proteinExistence type="inferred from homology"/>
<dbReference type="GO" id="GO:0009277">
    <property type="term" value="C:fungal-type cell wall"/>
    <property type="evidence" value="ECO:0007669"/>
    <property type="project" value="TreeGrafter"/>
</dbReference>
<evidence type="ECO:0000256" key="22">
    <source>
        <dbReference type="RuleBase" id="RU004335"/>
    </source>
</evidence>
<evidence type="ECO:0000256" key="23">
    <source>
        <dbReference type="SAM" id="MobiDB-lite"/>
    </source>
</evidence>
<dbReference type="GO" id="GO:0005886">
    <property type="term" value="C:plasma membrane"/>
    <property type="evidence" value="ECO:0007669"/>
    <property type="project" value="UniProtKB-SubCell"/>
</dbReference>
<organism evidence="24 25">
    <name type="scientific">Hyaloscypha variabilis (strain UAMH 11265 / GT02V1 / F)</name>
    <name type="common">Meliniomyces variabilis</name>
    <dbReference type="NCBI Taxonomy" id="1149755"/>
    <lineage>
        <taxon>Eukaryota</taxon>
        <taxon>Fungi</taxon>
        <taxon>Dikarya</taxon>
        <taxon>Ascomycota</taxon>
        <taxon>Pezizomycotina</taxon>
        <taxon>Leotiomycetes</taxon>
        <taxon>Helotiales</taxon>
        <taxon>Hyaloscyphaceae</taxon>
        <taxon>Hyaloscypha</taxon>
        <taxon>Hyaloscypha variabilis</taxon>
    </lineage>
</organism>
<reference evidence="24 25" key="1">
    <citation type="submission" date="2016-04" db="EMBL/GenBank/DDBJ databases">
        <title>A degradative enzymes factory behind the ericoid mycorrhizal symbiosis.</title>
        <authorList>
            <consortium name="DOE Joint Genome Institute"/>
            <person name="Martino E."/>
            <person name="Morin E."/>
            <person name="Grelet G."/>
            <person name="Kuo A."/>
            <person name="Kohler A."/>
            <person name="Daghino S."/>
            <person name="Barry K."/>
            <person name="Choi C."/>
            <person name="Cichocki N."/>
            <person name="Clum A."/>
            <person name="Copeland A."/>
            <person name="Hainaut M."/>
            <person name="Haridas S."/>
            <person name="Labutti K."/>
            <person name="Lindquist E."/>
            <person name="Lipzen A."/>
            <person name="Khouja H.-R."/>
            <person name="Murat C."/>
            <person name="Ohm R."/>
            <person name="Olson A."/>
            <person name="Spatafora J."/>
            <person name="Veneault-Fourrey C."/>
            <person name="Henrissat B."/>
            <person name="Grigoriev I."/>
            <person name="Martin F."/>
            <person name="Perotto S."/>
        </authorList>
    </citation>
    <scope>NUCLEOTIDE SEQUENCE [LARGE SCALE GENOMIC DNA]</scope>
    <source>
        <strain evidence="24 25">F</strain>
    </source>
</reference>
<keyword evidence="11" id="KW-0732">Signal</keyword>
<comment type="subcellular location">
    <subcellularLocation>
        <location evidence="3">Cell membrane</location>
        <topology evidence="3">Lipid-anchor</topology>
        <topology evidence="3">GPI-anchor</topology>
    </subcellularLocation>
    <subcellularLocation>
        <location evidence="2">Secreted</location>
        <location evidence="2">Cell wall</location>
    </subcellularLocation>
</comment>
<evidence type="ECO:0000256" key="3">
    <source>
        <dbReference type="ARBA" id="ARBA00004609"/>
    </source>
</evidence>
<evidence type="ECO:0000313" key="25">
    <source>
        <dbReference type="Proteomes" id="UP000235786"/>
    </source>
</evidence>
<keyword evidence="13" id="KW-0472">Membrane</keyword>
<dbReference type="GO" id="GO:0071555">
    <property type="term" value="P:cell wall organization"/>
    <property type="evidence" value="ECO:0007669"/>
    <property type="project" value="UniProtKB-KW"/>
</dbReference>
<feature type="compositionally biased region" description="Gly residues" evidence="23">
    <location>
        <begin position="405"/>
        <end position="417"/>
    </location>
</feature>
<comment type="catalytic activity">
    <reaction evidence="1">
        <text>Hydrolysis of (1-&gt;3)-beta-D-glucosidic linkages in (1-&gt;3)-beta-D-glucans.</text>
        <dbReference type="EC" id="3.2.1.39"/>
    </reaction>
</comment>
<dbReference type="InterPro" id="IPR050732">
    <property type="entry name" value="Beta-glucan_modifiers"/>
</dbReference>
<evidence type="ECO:0000256" key="8">
    <source>
        <dbReference type="ARBA" id="ARBA00022512"/>
    </source>
</evidence>
<dbReference type="STRING" id="1149755.A0A2J6S207"/>
<feature type="region of interest" description="Disordered" evidence="23">
    <location>
        <begin position="366"/>
        <end position="431"/>
    </location>
</feature>
<gene>
    <name evidence="24" type="ORF">L207DRAFT_631058</name>
</gene>
<keyword evidence="15" id="KW-0119">Carbohydrate metabolism</keyword>
<dbReference type="PANTHER" id="PTHR16631:SF13">
    <property type="entry name" value="GLUCAN ENDO-1,3-BETA-GLUCOSIDASE EGLC-RELATED"/>
    <property type="match status" value="1"/>
</dbReference>
<evidence type="ECO:0000256" key="18">
    <source>
        <dbReference type="ARBA" id="ARBA00023326"/>
    </source>
</evidence>
<feature type="compositionally biased region" description="Gly residues" evidence="23">
    <location>
        <begin position="371"/>
        <end position="385"/>
    </location>
</feature>
<dbReference type="GO" id="GO:0098552">
    <property type="term" value="C:side of membrane"/>
    <property type="evidence" value="ECO:0007669"/>
    <property type="project" value="UniProtKB-KW"/>
</dbReference>
<keyword evidence="9" id="KW-0964">Secreted</keyword>
<evidence type="ECO:0000256" key="6">
    <source>
        <dbReference type="ARBA" id="ARBA00019762"/>
    </source>
</evidence>
<protein>
    <recommendedName>
        <fullName evidence="6">Probable glucan endo-1,3-beta-glucosidase eglC</fullName>
        <ecNumber evidence="5">3.2.1.39</ecNumber>
    </recommendedName>
    <alternativeName>
        <fullName evidence="20">Endo-1,3-beta-glucanase eglC</fullName>
    </alternativeName>
    <alternativeName>
        <fullName evidence="21">Laminarinase eglC</fullName>
    </alternativeName>
</protein>
<evidence type="ECO:0000256" key="4">
    <source>
        <dbReference type="ARBA" id="ARBA00008773"/>
    </source>
</evidence>
<dbReference type="OrthoDB" id="77201at2759"/>
<dbReference type="SUPFAM" id="SSF51445">
    <property type="entry name" value="(Trans)glycosidases"/>
    <property type="match status" value="1"/>
</dbReference>
<evidence type="ECO:0000256" key="10">
    <source>
        <dbReference type="ARBA" id="ARBA00022622"/>
    </source>
</evidence>
<evidence type="ECO:0000256" key="14">
    <source>
        <dbReference type="ARBA" id="ARBA00023180"/>
    </source>
</evidence>
<dbReference type="Pfam" id="PF00332">
    <property type="entry name" value="Glyco_hydro_17"/>
    <property type="match status" value="1"/>
</dbReference>
<keyword evidence="8" id="KW-0134">Cell wall</keyword>
<keyword evidence="12 24" id="KW-0378">Hydrolase</keyword>
<dbReference type="InterPro" id="IPR017853">
    <property type="entry name" value="GH"/>
</dbReference>
<evidence type="ECO:0000256" key="7">
    <source>
        <dbReference type="ARBA" id="ARBA00022475"/>
    </source>
</evidence>
<dbReference type="AlphaFoldDB" id="A0A2J6S207"/>
<name>A0A2J6S207_HYAVF</name>
<dbReference type="GO" id="GO:0009986">
    <property type="term" value="C:cell surface"/>
    <property type="evidence" value="ECO:0007669"/>
    <property type="project" value="TreeGrafter"/>
</dbReference>
<dbReference type="Gene3D" id="3.20.20.80">
    <property type="entry name" value="Glycosidases"/>
    <property type="match status" value="1"/>
</dbReference>
<keyword evidence="16" id="KW-0449">Lipoprotein</keyword>
<evidence type="ECO:0000256" key="12">
    <source>
        <dbReference type="ARBA" id="ARBA00022801"/>
    </source>
</evidence>
<accession>A0A2J6S207</accession>
<evidence type="ECO:0000256" key="16">
    <source>
        <dbReference type="ARBA" id="ARBA00023288"/>
    </source>
</evidence>
<sequence length="467" mass="46516">MAWQETCADLHYTMRPSNLLALAASLSTSAAVYQGFNYGSTKSDGVTVRVQSDFQSLFQTAKNLVGTSGFTSARLYTMIQGGSSTNQPTEAIPAAITEGTSLLLGLWASGGQDGINAEIAALKTAISTYGTDFTNLVAGISVGSEDLYRISPTGIAAKSGYGAEPSTLVDYISQVRTAIAGTALSGASIGHVDTWTAWVNGSNDAVISACDWIGMDAYPYFQTTQANSIQNGPALFQDALSATQAAVGGKPVWVTETGWPVSGSTANLAVPNSANAKTYWDAVGCPLFGKTNTWWYTLEDNDAVQTNPSFGIVDGNPLTTTPYFDLSCAAVSSSTGSTPSSTTSTGASASPIISQSASSNLSIATTPVASSGGGLSPSNGAGNGIGSSAATGSGAAPTGSSNSTGSGGSGSGSGSGSGNSTTTLLTTGKPTGTATSTLATATTNAASHLGGSIVAAIGALMFAAVAL</sequence>
<comment type="function">
    <text evidence="19">Glucanases play a role in cell expansion during growth, in cell-cell fusion during mating, and in spore release during sporulation. This enzyme may be involved in beta-glucan degradation and also function biosynthetically as a transglycosylase.</text>
</comment>
<feature type="compositionally biased region" description="Low complexity" evidence="23">
    <location>
        <begin position="386"/>
        <end position="404"/>
    </location>
</feature>